<evidence type="ECO:0000313" key="3">
    <source>
        <dbReference type="Proteomes" id="UP000193623"/>
    </source>
</evidence>
<dbReference type="EC" id="5.1.3.-" evidence="2"/>
<feature type="domain" description="DUF4214" evidence="1">
    <location>
        <begin position="695"/>
        <end position="759"/>
    </location>
</feature>
<dbReference type="GO" id="GO:0005509">
    <property type="term" value="F:calcium ion binding"/>
    <property type="evidence" value="ECO:0007669"/>
    <property type="project" value="InterPro"/>
</dbReference>
<dbReference type="SUPFAM" id="SSF101898">
    <property type="entry name" value="NHL repeat"/>
    <property type="match status" value="1"/>
</dbReference>
<sequence>MQLVYEGIWPPSADSLPGTIVDIMWGGPGHDVVYTTGGAFGALSQWTWDGAALEEAEVANLLGESAQFSSADIAMWTLGGESFLALTGGAVDGVDLYDIDGGGLPDLTAIGSDVPNLSDALWVPQNGGGGLFIASINGERGLSVWTVGADGQMQAVDTLITGEGGVFSGASALAFVEQNAQTFVVSLDVAGNAVTLLEVSETGIARSDRLDASDGLAISMPTAIDVVHFAGVDYAIVAASGSSSVSVLALDNGTMTLRDQVVDDLNTRFDGVGILETTQVDGRVFIAVSGADSGLTVFTLLPGGRLMTMATLEDQLGAPLDDITAIEFVERDGTLDILVAGEGWDGLSVISVETDVGQTLTGPQSGGQDDLLQAGSGGGTLEGGAGDDILVDGAGADVLFGGTGADTFVFYGDGGVTDTIRDFEVGTDQINLSFLGRAYDLSALEFSSLDGGIEISFRDETVRVFSDTGEDIHASDLTYQMLFDVTHVSTAPLPVRPQEVVGSEGQNFLVGGAGDDSLLAGVQNEAFDDAAAAIARLYQAVLGRDADPIGHYHWTQRLSDGVLEGEEIAERFVDSLEFELVYGGLSNADFVELLYQNVLDRAPDENGFAGWTRNLDNGMARSDVVWLFSESQEFQNDMEIDVLAYTYSSYDVGWTDNVFRIYQAIFDRAPDEVGFNGWINNLLRGMDYQEAIGFFVDSEEFAITYGEATDEEFVTLLYQNVLGRAPDDAGQAGWLNNIGRGMSREEVVTFFVDSEEFIRDTTQDLITYMRDVGVDDVLEGGAGDDLLQGGRGSDVFVFDMDGHGDDIVLDFELWDTLQFVNADYETAQDVIADLTQQGDDAVLTHSGGSITLMDVDIDDLNDATFLF</sequence>
<keyword evidence="2" id="KW-0413">Isomerase</keyword>
<dbReference type="EMBL" id="FWFT01000007">
    <property type="protein sequence ID" value="SLN61970.1"/>
    <property type="molecule type" value="Genomic_DNA"/>
</dbReference>
<dbReference type="SUPFAM" id="SSF51120">
    <property type="entry name" value="beta-Roll"/>
    <property type="match status" value="2"/>
</dbReference>
<dbReference type="Pfam" id="PF13946">
    <property type="entry name" value="DUF4214"/>
    <property type="match status" value="2"/>
</dbReference>
<dbReference type="Pfam" id="PF00353">
    <property type="entry name" value="HemolysinCabind"/>
    <property type="match status" value="4"/>
</dbReference>
<dbReference type="Proteomes" id="UP000193623">
    <property type="component" value="Unassembled WGS sequence"/>
</dbReference>
<gene>
    <name evidence="2" type="primary">algE4</name>
    <name evidence="2" type="ORF">PSJ8397_03284</name>
</gene>
<evidence type="ECO:0000259" key="1">
    <source>
        <dbReference type="Pfam" id="PF13946"/>
    </source>
</evidence>
<dbReference type="InterPro" id="IPR038255">
    <property type="entry name" value="PBS_linker_sf"/>
</dbReference>
<accession>A0A1Y5TEK7</accession>
<dbReference type="PROSITE" id="PS00330">
    <property type="entry name" value="HEMOLYSIN_CALCIUM"/>
    <property type="match status" value="2"/>
</dbReference>
<dbReference type="PRINTS" id="PR00313">
    <property type="entry name" value="CABNDNGRPT"/>
</dbReference>
<dbReference type="InterPro" id="IPR025282">
    <property type="entry name" value="DUF4214"/>
</dbReference>
<proteinExistence type="predicted"/>
<keyword evidence="3" id="KW-1185">Reference proteome</keyword>
<organism evidence="2 3">
    <name type="scientific">Pseudooctadecabacter jejudonensis</name>
    <dbReference type="NCBI Taxonomy" id="1391910"/>
    <lineage>
        <taxon>Bacteria</taxon>
        <taxon>Pseudomonadati</taxon>
        <taxon>Pseudomonadota</taxon>
        <taxon>Alphaproteobacteria</taxon>
        <taxon>Rhodobacterales</taxon>
        <taxon>Paracoccaceae</taxon>
        <taxon>Pseudooctadecabacter</taxon>
    </lineage>
</organism>
<dbReference type="InterPro" id="IPR001343">
    <property type="entry name" value="Hemolysn_Ca-bd"/>
</dbReference>
<dbReference type="Gene3D" id="2.150.10.10">
    <property type="entry name" value="Serralysin-like metalloprotease, C-terminal"/>
    <property type="match status" value="2"/>
</dbReference>
<evidence type="ECO:0000313" key="2">
    <source>
        <dbReference type="EMBL" id="SLN61970.1"/>
    </source>
</evidence>
<dbReference type="GO" id="GO:0005615">
    <property type="term" value="C:extracellular space"/>
    <property type="evidence" value="ECO:0007669"/>
    <property type="project" value="InterPro"/>
</dbReference>
<name>A0A1Y5TEK7_9RHOB</name>
<feature type="domain" description="DUF4214" evidence="1">
    <location>
        <begin position="569"/>
        <end position="637"/>
    </location>
</feature>
<protein>
    <submittedName>
        <fullName evidence="2">Poly(Beta-D-mannuronate) C5 epimerase 4</fullName>
        <ecNumber evidence="2">5.1.3.-</ecNumber>
    </submittedName>
</protein>
<dbReference type="GO" id="GO:0016853">
    <property type="term" value="F:isomerase activity"/>
    <property type="evidence" value="ECO:0007669"/>
    <property type="project" value="UniProtKB-KW"/>
</dbReference>
<dbReference type="InterPro" id="IPR011049">
    <property type="entry name" value="Serralysin-like_metalloprot_C"/>
</dbReference>
<reference evidence="2 3" key="1">
    <citation type="submission" date="2017-03" db="EMBL/GenBank/DDBJ databases">
        <authorList>
            <person name="Afonso C.L."/>
            <person name="Miller P.J."/>
            <person name="Scott M.A."/>
            <person name="Spackman E."/>
            <person name="Goraichik I."/>
            <person name="Dimitrov K.M."/>
            <person name="Suarez D.L."/>
            <person name="Swayne D.E."/>
        </authorList>
    </citation>
    <scope>NUCLEOTIDE SEQUENCE [LARGE SCALE GENOMIC DNA]</scope>
    <source>
        <strain evidence="2 3">CECT 8397</strain>
    </source>
</reference>
<dbReference type="AlphaFoldDB" id="A0A1Y5TEK7"/>
<dbReference type="InterPro" id="IPR018511">
    <property type="entry name" value="Hemolysin-typ_Ca-bd_CS"/>
</dbReference>
<dbReference type="Gene3D" id="1.10.3130.20">
    <property type="entry name" value="Phycobilisome linker domain"/>
    <property type="match status" value="2"/>
</dbReference>